<dbReference type="SUPFAM" id="SSF53474">
    <property type="entry name" value="alpha/beta-Hydrolases"/>
    <property type="match status" value="1"/>
</dbReference>
<dbReference type="GO" id="GO:0006631">
    <property type="term" value="P:fatty acid metabolic process"/>
    <property type="evidence" value="ECO:0007669"/>
    <property type="project" value="TreeGrafter"/>
</dbReference>
<dbReference type="Pfam" id="PF00144">
    <property type="entry name" value="Beta-lactamase"/>
    <property type="match status" value="1"/>
</dbReference>
<dbReference type="PANTHER" id="PTHR10824:SF4">
    <property type="entry name" value="ACYL-COENZYME A THIOESTERASE 1-LIKE"/>
    <property type="match status" value="1"/>
</dbReference>
<evidence type="ECO:0000259" key="2">
    <source>
        <dbReference type="Pfam" id="PF08840"/>
    </source>
</evidence>
<dbReference type="AlphaFoldDB" id="A0A432Y3R4"/>
<evidence type="ECO:0000259" key="1">
    <source>
        <dbReference type="Pfam" id="PF00144"/>
    </source>
</evidence>
<feature type="domain" description="BAAT/Acyl-CoA thioester hydrolase C-terminal" evidence="2">
    <location>
        <begin position="110"/>
        <end position="322"/>
    </location>
</feature>
<proteinExistence type="predicted"/>
<dbReference type="SUPFAM" id="SSF56601">
    <property type="entry name" value="beta-lactamase/transpeptidase-like"/>
    <property type="match status" value="1"/>
</dbReference>
<dbReference type="OrthoDB" id="8922993at2"/>
<protein>
    <recommendedName>
        <fullName evidence="5">BAAT/Acyl-CoA thioester hydrolase C-terminal domain-containing protein</fullName>
    </recommendedName>
</protein>
<comment type="caution">
    <text evidence="3">The sequence shown here is derived from an EMBL/GenBank/DDBJ whole genome shotgun (WGS) entry which is preliminary data.</text>
</comment>
<dbReference type="InterPro" id="IPR014940">
    <property type="entry name" value="BAAT_C"/>
</dbReference>
<gene>
    <name evidence="3" type="ORF">CWI70_01890</name>
</gene>
<keyword evidence="4" id="KW-1185">Reference proteome</keyword>
<reference evidence="4" key="1">
    <citation type="journal article" date="2018" name="Front. Microbiol.">
        <title>Genome-Based Analysis Reveals the Taxonomy and Diversity of the Family Idiomarinaceae.</title>
        <authorList>
            <person name="Liu Y."/>
            <person name="Lai Q."/>
            <person name="Shao Z."/>
        </authorList>
    </citation>
    <scope>NUCLEOTIDE SEQUENCE [LARGE SCALE GENOMIC DNA]</scope>
    <source>
        <strain evidence="4">PO-M2</strain>
    </source>
</reference>
<dbReference type="GO" id="GO:0006637">
    <property type="term" value="P:acyl-CoA metabolic process"/>
    <property type="evidence" value="ECO:0007669"/>
    <property type="project" value="TreeGrafter"/>
</dbReference>
<evidence type="ECO:0008006" key="5">
    <source>
        <dbReference type="Google" id="ProtNLM"/>
    </source>
</evidence>
<sequence>MNAYLTNNKNKTMRRLLTAIVISVTAMSGCGEKGYPSHLLVEKVATDELQALLVAPKATEPTSTVIVLGGSDGGYQSAAATAQELAEQGIAALAVAYFGIDGVPATLNEIPLEYFSNALKFIDQHPQLSRNQCGQIGVVGSSRGAELALLLGAHNSNFAPIAALSPSSHVWGGAGNTSAAWTFNGEPISYVPRHSNPNYDVTKFVGVDYFRSDLQHADADSARIPVTDIAGQVLLLAGTDDRLWPSAEMAQTLKQQFVEAQQPSKVQAFYFNDAGHVIAPGAPNDITEVTTPNGTTIVLGGNPSANQSAQDASLKAMVKIFKAPICRTRPEESNFDQAKLAQLRETVKQAGSSSMVLMENGEIAFEFGDIHEKHTIHSIRKAMLNSLYGIYSERGVIDLDITLAELEIDDIHGLSETEKSATVRHLLKSRSGVYHPSAATNEAMLAAMPERHSKKPDAHYVYNNWDFNTAGAIFEKLTGESIYDAFAREIAKPLGMLDYQGTFTTISEDTDISKLKVDGFYYYEPEKSKYPAYHMRMSAYDMALYGQLYANNGEWQGQQLVSADWIEQSTTSYSVTNSYMDFGYGMLWNVINPNEERATTSFYHTGVGIHMLGVYPASDLVFVHRVATESDYNFDQQNLYRIIGSIWSSRQ</sequence>
<dbReference type="Gene3D" id="3.40.710.10">
    <property type="entry name" value="DD-peptidase/beta-lactamase superfamily"/>
    <property type="match status" value="1"/>
</dbReference>
<dbReference type="InterPro" id="IPR012338">
    <property type="entry name" value="Beta-lactam/transpept-like"/>
</dbReference>
<feature type="domain" description="Beta-lactamase-related" evidence="1">
    <location>
        <begin position="374"/>
        <end position="623"/>
    </location>
</feature>
<dbReference type="Proteomes" id="UP000287649">
    <property type="component" value="Unassembled WGS sequence"/>
</dbReference>
<dbReference type="PANTHER" id="PTHR10824">
    <property type="entry name" value="ACYL-COENZYME A THIOESTERASE-RELATED"/>
    <property type="match status" value="1"/>
</dbReference>
<evidence type="ECO:0000313" key="3">
    <source>
        <dbReference type="EMBL" id="RUO55562.1"/>
    </source>
</evidence>
<name>A0A432Y3R4_9GAMM</name>
<dbReference type="InterPro" id="IPR001466">
    <property type="entry name" value="Beta-lactam-related"/>
</dbReference>
<dbReference type="Gene3D" id="3.40.50.1820">
    <property type="entry name" value="alpha/beta hydrolase"/>
    <property type="match status" value="1"/>
</dbReference>
<dbReference type="GO" id="GO:0047617">
    <property type="term" value="F:fatty acyl-CoA hydrolase activity"/>
    <property type="evidence" value="ECO:0007669"/>
    <property type="project" value="TreeGrafter"/>
</dbReference>
<accession>A0A432Y3R4</accession>
<organism evidence="3 4">
    <name type="scientific">Pseudidiomarina homiensis</name>
    <dbReference type="NCBI Taxonomy" id="364198"/>
    <lineage>
        <taxon>Bacteria</taxon>
        <taxon>Pseudomonadati</taxon>
        <taxon>Pseudomonadota</taxon>
        <taxon>Gammaproteobacteria</taxon>
        <taxon>Alteromonadales</taxon>
        <taxon>Idiomarinaceae</taxon>
        <taxon>Pseudidiomarina</taxon>
    </lineage>
</organism>
<evidence type="ECO:0000313" key="4">
    <source>
        <dbReference type="Proteomes" id="UP000287649"/>
    </source>
</evidence>
<dbReference type="EMBL" id="PIPX01000001">
    <property type="protein sequence ID" value="RUO55562.1"/>
    <property type="molecule type" value="Genomic_DNA"/>
</dbReference>
<dbReference type="InterPro" id="IPR029058">
    <property type="entry name" value="AB_hydrolase_fold"/>
</dbReference>
<dbReference type="Pfam" id="PF08840">
    <property type="entry name" value="BAAT_C"/>
    <property type="match status" value="1"/>
</dbReference>